<evidence type="ECO:0000313" key="1">
    <source>
        <dbReference type="EMBL" id="PNX65980.1"/>
    </source>
</evidence>
<evidence type="ECO:0000313" key="2">
    <source>
        <dbReference type="Proteomes" id="UP000236291"/>
    </source>
</evidence>
<gene>
    <name evidence="1" type="ORF">L195_g054821</name>
</gene>
<reference evidence="1 2" key="1">
    <citation type="journal article" date="2014" name="Am. J. Bot.">
        <title>Genome assembly and annotation for red clover (Trifolium pratense; Fabaceae).</title>
        <authorList>
            <person name="Istvanek J."/>
            <person name="Jaros M."/>
            <person name="Krenek A."/>
            <person name="Repkova J."/>
        </authorList>
    </citation>
    <scope>NUCLEOTIDE SEQUENCE [LARGE SCALE GENOMIC DNA]</scope>
    <source>
        <strain evidence="2">cv. Tatra</strain>
        <tissue evidence="1">Young leaves</tissue>
    </source>
</reference>
<comment type="caution">
    <text evidence="1">The sequence shown here is derived from an EMBL/GenBank/DDBJ whole genome shotgun (WGS) entry which is preliminary data.</text>
</comment>
<protein>
    <submittedName>
        <fullName evidence="1">Uncharacterized protein</fullName>
    </submittedName>
</protein>
<proteinExistence type="predicted"/>
<dbReference type="EMBL" id="ASHM01097407">
    <property type="protein sequence ID" value="PNX65980.1"/>
    <property type="molecule type" value="Genomic_DNA"/>
</dbReference>
<organism evidence="1 2">
    <name type="scientific">Trifolium pratense</name>
    <name type="common">Red clover</name>
    <dbReference type="NCBI Taxonomy" id="57577"/>
    <lineage>
        <taxon>Eukaryota</taxon>
        <taxon>Viridiplantae</taxon>
        <taxon>Streptophyta</taxon>
        <taxon>Embryophyta</taxon>
        <taxon>Tracheophyta</taxon>
        <taxon>Spermatophyta</taxon>
        <taxon>Magnoliopsida</taxon>
        <taxon>eudicotyledons</taxon>
        <taxon>Gunneridae</taxon>
        <taxon>Pentapetalae</taxon>
        <taxon>rosids</taxon>
        <taxon>fabids</taxon>
        <taxon>Fabales</taxon>
        <taxon>Fabaceae</taxon>
        <taxon>Papilionoideae</taxon>
        <taxon>50 kb inversion clade</taxon>
        <taxon>NPAAA clade</taxon>
        <taxon>Hologalegina</taxon>
        <taxon>IRL clade</taxon>
        <taxon>Trifolieae</taxon>
        <taxon>Trifolium</taxon>
    </lineage>
</organism>
<dbReference type="Proteomes" id="UP000236291">
    <property type="component" value="Unassembled WGS sequence"/>
</dbReference>
<feature type="non-terminal residue" evidence="1">
    <location>
        <position position="1"/>
    </location>
</feature>
<name>A0A2K3KI72_TRIPR</name>
<reference evidence="1 2" key="2">
    <citation type="journal article" date="2017" name="Front. Plant Sci.">
        <title>Gene Classification and Mining of Molecular Markers Useful in Red Clover (Trifolium pratense) Breeding.</title>
        <authorList>
            <person name="Istvanek J."/>
            <person name="Dluhosova J."/>
            <person name="Dluhos P."/>
            <person name="Patkova L."/>
            <person name="Nedelnik J."/>
            <person name="Repkova J."/>
        </authorList>
    </citation>
    <scope>NUCLEOTIDE SEQUENCE [LARGE SCALE GENOMIC DNA]</scope>
    <source>
        <strain evidence="2">cv. Tatra</strain>
        <tissue evidence="1">Young leaves</tissue>
    </source>
</reference>
<accession>A0A2K3KI72</accession>
<dbReference type="AlphaFoldDB" id="A0A2K3KI72"/>
<sequence>DVDLGHSNNIRQTHRACSLFDIDLNARLTAPVKNNPDQDNEDEELFGLGLRPCNRPPCGTGGHM</sequence>